<dbReference type="EMBL" id="JASUXU010000076">
    <property type="protein sequence ID" value="KAK0310281.1"/>
    <property type="molecule type" value="Genomic_DNA"/>
</dbReference>
<reference evidence="2" key="1">
    <citation type="submission" date="2021-12" db="EMBL/GenBank/DDBJ databases">
        <title>Black yeast isolated from Biological Soil Crust.</title>
        <authorList>
            <person name="Kurbessoian T."/>
        </authorList>
    </citation>
    <scope>NUCLEOTIDE SEQUENCE</scope>
    <source>
        <strain evidence="2">CCFEE 5208</strain>
    </source>
</reference>
<gene>
    <name evidence="2" type="ORF">LTR82_014808</name>
</gene>
<evidence type="ECO:0000313" key="3">
    <source>
        <dbReference type="Proteomes" id="UP001168146"/>
    </source>
</evidence>
<feature type="region of interest" description="Disordered" evidence="1">
    <location>
        <begin position="360"/>
        <end position="383"/>
    </location>
</feature>
<accession>A0AAN6J1Z2</accession>
<dbReference type="AlphaFoldDB" id="A0AAN6J1Z2"/>
<proteinExistence type="predicted"/>
<evidence type="ECO:0000313" key="2">
    <source>
        <dbReference type="EMBL" id="KAK0310281.1"/>
    </source>
</evidence>
<comment type="caution">
    <text evidence="2">The sequence shown here is derived from an EMBL/GenBank/DDBJ whole genome shotgun (WGS) entry which is preliminary data.</text>
</comment>
<feature type="region of interest" description="Disordered" evidence="1">
    <location>
        <begin position="247"/>
        <end position="284"/>
    </location>
</feature>
<organism evidence="2 3">
    <name type="scientific">Friedmanniomyces endolithicus</name>
    <dbReference type="NCBI Taxonomy" id="329885"/>
    <lineage>
        <taxon>Eukaryota</taxon>
        <taxon>Fungi</taxon>
        <taxon>Dikarya</taxon>
        <taxon>Ascomycota</taxon>
        <taxon>Pezizomycotina</taxon>
        <taxon>Dothideomycetes</taxon>
        <taxon>Dothideomycetidae</taxon>
        <taxon>Mycosphaerellales</taxon>
        <taxon>Teratosphaeriaceae</taxon>
        <taxon>Friedmanniomyces</taxon>
    </lineage>
</organism>
<evidence type="ECO:0000256" key="1">
    <source>
        <dbReference type="SAM" id="MobiDB-lite"/>
    </source>
</evidence>
<protein>
    <submittedName>
        <fullName evidence="2">Uncharacterized protein</fullName>
    </submittedName>
</protein>
<feature type="region of interest" description="Disordered" evidence="1">
    <location>
        <begin position="397"/>
        <end position="419"/>
    </location>
</feature>
<feature type="compositionally biased region" description="Basic and acidic residues" evidence="1">
    <location>
        <begin position="247"/>
        <end position="265"/>
    </location>
</feature>
<dbReference type="Proteomes" id="UP001168146">
    <property type="component" value="Unassembled WGS sequence"/>
</dbReference>
<sequence length="442" mass="48684">MHHHDGIRVRLKHAKGYYEEDSNYTRSDGITASRDSLVATAQTLDAAKEEAFTFELTLDRGYQWYAASAICAVVRVGIQGQENRVLTFVVSENECSIRDGVLKGEKKIVEPCGPLPAPLVDDPHSSRRLGWSHVADPGSVLVLITRGHEHKVAARGDSGLDPPKPRYTRQINGVHTRMDFQPLKSENGGTLRFEFQVRSKGYRSTDVHAGTAAETSSGRDPSVIHRTLAMIQNRSTPQQKRLKLRLPKVEPRSPHVPRASEKSELGVDNAPFRPTAGEKGEHPVNDPLQDARPATHLPGYIGASQAQHTGTAARSLESNDIHPTAMRLEGQPSLPSVAAMEPHQQSQEAPPLVPAVFEGSVESESAALQHSKPPAQRRSDIDLTMDRDGLVVVKQEAEAPSVRKRQIHTLDEEDEDEDELGIRCCRWSSGARRRSSTGRRLS</sequence>
<name>A0AAN6J1Z2_9PEZI</name>